<dbReference type="Pfam" id="PF17804">
    <property type="entry name" value="TSP_NTD"/>
    <property type="match status" value="1"/>
</dbReference>
<keyword evidence="3 5" id="KW-0378">Hydrolase</keyword>
<evidence type="ECO:0000313" key="10">
    <source>
        <dbReference type="Proteomes" id="UP000298050"/>
    </source>
</evidence>
<dbReference type="Gene3D" id="3.90.226.10">
    <property type="entry name" value="2-enoyl-CoA Hydratase, Chain A, domain 1"/>
    <property type="match status" value="1"/>
</dbReference>
<keyword evidence="2 5" id="KW-0645">Protease</keyword>
<dbReference type="CDD" id="cd06782">
    <property type="entry name" value="cpPDZ_CPP-like"/>
    <property type="match status" value="1"/>
</dbReference>
<organism evidence="9 10">
    <name type="scientific">Mangrovimicrobium sediminis</name>
    <dbReference type="NCBI Taxonomy" id="2562682"/>
    <lineage>
        <taxon>Bacteria</taxon>
        <taxon>Pseudomonadati</taxon>
        <taxon>Pseudomonadota</taxon>
        <taxon>Gammaproteobacteria</taxon>
        <taxon>Cellvibrionales</taxon>
        <taxon>Halieaceae</taxon>
        <taxon>Mangrovimicrobium</taxon>
    </lineage>
</organism>
<dbReference type="GO" id="GO:0006508">
    <property type="term" value="P:proteolysis"/>
    <property type="evidence" value="ECO:0007669"/>
    <property type="project" value="UniProtKB-KW"/>
</dbReference>
<keyword evidence="7" id="KW-0732">Signal</keyword>
<feature type="compositionally biased region" description="Acidic residues" evidence="6">
    <location>
        <begin position="647"/>
        <end position="657"/>
    </location>
</feature>
<evidence type="ECO:0000256" key="1">
    <source>
        <dbReference type="ARBA" id="ARBA00009179"/>
    </source>
</evidence>
<dbReference type="PROSITE" id="PS50106">
    <property type="entry name" value="PDZ"/>
    <property type="match status" value="1"/>
</dbReference>
<evidence type="ECO:0000256" key="3">
    <source>
        <dbReference type="ARBA" id="ARBA00022801"/>
    </source>
</evidence>
<dbReference type="Pfam" id="PF00595">
    <property type="entry name" value="PDZ"/>
    <property type="match status" value="1"/>
</dbReference>
<dbReference type="Proteomes" id="UP000298050">
    <property type="component" value="Unassembled WGS sequence"/>
</dbReference>
<dbReference type="InterPro" id="IPR001478">
    <property type="entry name" value="PDZ"/>
</dbReference>
<dbReference type="InterPro" id="IPR036034">
    <property type="entry name" value="PDZ_sf"/>
</dbReference>
<dbReference type="InterPro" id="IPR005151">
    <property type="entry name" value="Tail-specific_protease"/>
</dbReference>
<evidence type="ECO:0000256" key="4">
    <source>
        <dbReference type="ARBA" id="ARBA00022825"/>
    </source>
</evidence>
<dbReference type="InterPro" id="IPR040573">
    <property type="entry name" value="TSP_N"/>
</dbReference>
<comment type="caution">
    <text evidence="9">The sequence shown here is derived from an EMBL/GenBank/DDBJ whole genome shotgun (WGS) entry which is preliminary data.</text>
</comment>
<evidence type="ECO:0000256" key="6">
    <source>
        <dbReference type="SAM" id="MobiDB-lite"/>
    </source>
</evidence>
<evidence type="ECO:0000256" key="7">
    <source>
        <dbReference type="SAM" id="SignalP"/>
    </source>
</evidence>
<dbReference type="CDD" id="cd07560">
    <property type="entry name" value="Peptidase_S41_CPP"/>
    <property type="match status" value="1"/>
</dbReference>
<dbReference type="GO" id="GO:0008236">
    <property type="term" value="F:serine-type peptidase activity"/>
    <property type="evidence" value="ECO:0007669"/>
    <property type="project" value="UniProtKB-KW"/>
</dbReference>
<reference evidence="9 10" key="1">
    <citation type="submission" date="2019-04" db="EMBL/GenBank/DDBJ databases">
        <title>Taxonomy of novel Haliea sp. from mangrove soil of West Coast of India.</title>
        <authorList>
            <person name="Verma A."/>
            <person name="Kumar P."/>
            <person name="Krishnamurthi S."/>
        </authorList>
    </citation>
    <scope>NUCLEOTIDE SEQUENCE [LARGE SCALE GENOMIC DNA]</scope>
    <source>
        <strain evidence="9 10">SAOS-164</strain>
    </source>
</reference>
<dbReference type="SUPFAM" id="SSF52096">
    <property type="entry name" value="ClpP/crotonase"/>
    <property type="match status" value="1"/>
</dbReference>
<evidence type="ECO:0000313" key="9">
    <source>
        <dbReference type="EMBL" id="TGD75366.1"/>
    </source>
</evidence>
<dbReference type="GO" id="GO:0004175">
    <property type="term" value="F:endopeptidase activity"/>
    <property type="evidence" value="ECO:0007669"/>
    <property type="project" value="TreeGrafter"/>
</dbReference>
<feature type="chain" id="PRO_5021347313" evidence="7">
    <location>
        <begin position="30"/>
        <end position="712"/>
    </location>
</feature>
<feature type="domain" description="PDZ" evidence="8">
    <location>
        <begin position="237"/>
        <end position="308"/>
    </location>
</feature>
<dbReference type="Pfam" id="PF03572">
    <property type="entry name" value="Peptidase_S41"/>
    <property type="match status" value="1"/>
</dbReference>
<dbReference type="AlphaFoldDB" id="A0A4Z0M7I7"/>
<feature type="region of interest" description="Disordered" evidence="6">
    <location>
        <begin position="646"/>
        <end position="684"/>
    </location>
</feature>
<proteinExistence type="inferred from homology"/>
<dbReference type="EMBL" id="SRLE01000004">
    <property type="protein sequence ID" value="TGD75366.1"/>
    <property type="molecule type" value="Genomic_DNA"/>
</dbReference>
<dbReference type="SMART" id="SM00228">
    <property type="entry name" value="PDZ"/>
    <property type="match status" value="1"/>
</dbReference>
<feature type="signal peptide" evidence="7">
    <location>
        <begin position="1"/>
        <end position="29"/>
    </location>
</feature>
<keyword evidence="4 5" id="KW-0720">Serine protease</keyword>
<dbReference type="SUPFAM" id="SSF50156">
    <property type="entry name" value="PDZ domain-like"/>
    <property type="match status" value="1"/>
</dbReference>
<dbReference type="InterPro" id="IPR004447">
    <property type="entry name" value="Peptidase_S41A"/>
</dbReference>
<dbReference type="PANTHER" id="PTHR32060:SF22">
    <property type="entry name" value="CARBOXYL-TERMINAL-PROCESSING PEPTIDASE 3, CHLOROPLASTIC"/>
    <property type="match status" value="1"/>
</dbReference>
<evidence type="ECO:0000256" key="5">
    <source>
        <dbReference type="RuleBase" id="RU004404"/>
    </source>
</evidence>
<evidence type="ECO:0000259" key="8">
    <source>
        <dbReference type="PROSITE" id="PS50106"/>
    </source>
</evidence>
<gene>
    <name evidence="9" type="ORF">E4634_04660</name>
</gene>
<feature type="compositionally biased region" description="Acidic residues" evidence="6">
    <location>
        <begin position="664"/>
        <end position="683"/>
    </location>
</feature>
<dbReference type="GO" id="GO:0030288">
    <property type="term" value="C:outer membrane-bounded periplasmic space"/>
    <property type="evidence" value="ECO:0007669"/>
    <property type="project" value="TreeGrafter"/>
</dbReference>
<dbReference type="SMART" id="SM00245">
    <property type="entry name" value="TSPc"/>
    <property type="match status" value="1"/>
</dbReference>
<dbReference type="InterPro" id="IPR020992">
    <property type="entry name" value="Tail_Prtase_C"/>
</dbReference>
<evidence type="ECO:0000256" key="2">
    <source>
        <dbReference type="ARBA" id="ARBA00022670"/>
    </source>
</evidence>
<protein>
    <submittedName>
        <fullName evidence="9">Peptidase S41</fullName>
    </submittedName>
</protein>
<dbReference type="GO" id="GO:0007165">
    <property type="term" value="P:signal transduction"/>
    <property type="evidence" value="ECO:0007669"/>
    <property type="project" value="TreeGrafter"/>
</dbReference>
<comment type="similarity">
    <text evidence="1 5">Belongs to the peptidase S41A family.</text>
</comment>
<dbReference type="NCBIfam" id="TIGR00225">
    <property type="entry name" value="prc"/>
    <property type="match status" value="1"/>
</dbReference>
<dbReference type="OrthoDB" id="9812068at2"/>
<keyword evidence="10" id="KW-1185">Reference proteome</keyword>
<accession>A0A4Z0M7I7</accession>
<dbReference type="Pfam" id="PF11818">
    <property type="entry name" value="DUF3340"/>
    <property type="match status" value="1"/>
</dbReference>
<sequence length="712" mass="79984">MHAFPAVRGLMRSSLFALGLSLFALPAAASIDYTDAQRDTIAELVEQLEERHYSKQHYDDTLSAQHLDAYIDALDGGKMFLTAADIAEFQKYRTQMDDQLPKGNLDAGYAIFNRFQERLEARLQGLIDDMPALVAAMDFTVDENYELDPEAREWASSAAELDDRWRKHLKNQVLSLRMADKPAEEIPETLVSRYRNQLKRVKQYNSHDVFQIYANALTELYDPHTNYFSPRRSENFNISMSLSLEGIGALLQSEDEFTKVSRLVPKGPADKQGELHPSDRIVGVAQGDDGEVVDVIGWRLDDVVDLIRGPKGSTVRLQVIPAKSAATDERKMITIVRNEVKLEEQAAQKKILEIPNGDQTLRIGVIDIPAFYIDFEAMRRGDPEYKSTTRDVSVLLDELQSEGIDGLVIDLRNNGGGSLQEANELTGLFIEYGPTVQIRHSSRRVWRDGKRVKSGYYEGPLAVLINRLSASASEIFAGAIQDYERGLIVGDRSFGKGTVQTLVPLTEGQLKITESKFYRISGDSTQHRGVIPDVEFPSLYDDSEIGESALDHALPWDQINPVRHRRYDDLSTVLPRLTEMFQERSQHNPDFIFLEDQIDLAAQTRDLKELPLNEAKRIALRDKQKADALAIENKHRVAIGEEPLKELEEEADEEDGDSLAAAEEAAEEDADAEASEEEADDVLLSEAGNVLVDALVLKQQRYAMHTPEQPEN</sequence>
<dbReference type="Gene3D" id="2.30.42.10">
    <property type="match status" value="1"/>
</dbReference>
<dbReference type="FunFam" id="3.90.226.10:FF:000090">
    <property type="entry name" value="Tail-specific protease"/>
    <property type="match status" value="1"/>
</dbReference>
<dbReference type="PANTHER" id="PTHR32060">
    <property type="entry name" value="TAIL-SPECIFIC PROTEASE"/>
    <property type="match status" value="1"/>
</dbReference>
<dbReference type="InterPro" id="IPR029045">
    <property type="entry name" value="ClpP/crotonase-like_dom_sf"/>
</dbReference>
<name>A0A4Z0M7I7_9GAMM</name>